<reference evidence="2 3" key="1">
    <citation type="submission" date="2018-02" db="EMBL/GenBank/DDBJ databases">
        <authorList>
            <person name="Cohen D.B."/>
            <person name="Kent A.D."/>
        </authorList>
    </citation>
    <scope>NUCLEOTIDE SEQUENCE [LARGE SCALE GENOMIC DNA]</scope>
    <source>
        <strain evidence="2 3">CCAP 1448/3</strain>
    </source>
</reference>
<dbReference type="EMBL" id="PVWJ01000230">
    <property type="protein sequence ID" value="PSB00381.1"/>
    <property type="molecule type" value="Genomic_DNA"/>
</dbReference>
<organism evidence="2 3">
    <name type="scientific">Merismopedia glauca CCAP 1448/3</name>
    <dbReference type="NCBI Taxonomy" id="1296344"/>
    <lineage>
        <taxon>Bacteria</taxon>
        <taxon>Bacillati</taxon>
        <taxon>Cyanobacteriota</taxon>
        <taxon>Cyanophyceae</taxon>
        <taxon>Synechococcales</taxon>
        <taxon>Merismopediaceae</taxon>
        <taxon>Merismopedia</taxon>
    </lineage>
</organism>
<name>A0A2T1BWK3_9CYAN</name>
<dbReference type="OrthoDB" id="561030at2"/>
<dbReference type="InterPro" id="IPR009003">
    <property type="entry name" value="Peptidase_S1_PA"/>
</dbReference>
<evidence type="ECO:0000313" key="2">
    <source>
        <dbReference type="EMBL" id="PSB00381.1"/>
    </source>
</evidence>
<comment type="caution">
    <text evidence="2">The sequence shown here is derived from an EMBL/GenBank/DDBJ whole genome shotgun (WGS) entry which is preliminary data.</text>
</comment>
<evidence type="ECO:0008006" key="4">
    <source>
        <dbReference type="Google" id="ProtNLM"/>
    </source>
</evidence>
<keyword evidence="3" id="KW-1185">Reference proteome</keyword>
<evidence type="ECO:0000256" key="1">
    <source>
        <dbReference type="SAM" id="SignalP"/>
    </source>
</evidence>
<reference evidence="2 3" key="2">
    <citation type="submission" date="2018-03" db="EMBL/GenBank/DDBJ databases">
        <title>The ancient ancestry and fast evolution of plastids.</title>
        <authorList>
            <person name="Moore K.R."/>
            <person name="Magnabosco C."/>
            <person name="Momper L."/>
            <person name="Gold D.A."/>
            <person name="Bosak T."/>
            <person name="Fournier G.P."/>
        </authorList>
    </citation>
    <scope>NUCLEOTIDE SEQUENCE [LARGE SCALE GENOMIC DNA]</scope>
    <source>
        <strain evidence="2 3">CCAP 1448/3</strain>
    </source>
</reference>
<dbReference type="Proteomes" id="UP000238762">
    <property type="component" value="Unassembled WGS sequence"/>
</dbReference>
<dbReference type="Pfam" id="PF13365">
    <property type="entry name" value="Trypsin_2"/>
    <property type="match status" value="1"/>
</dbReference>
<dbReference type="SUPFAM" id="SSF50494">
    <property type="entry name" value="Trypsin-like serine proteases"/>
    <property type="match status" value="1"/>
</dbReference>
<dbReference type="AlphaFoldDB" id="A0A2T1BWK3"/>
<keyword evidence="1" id="KW-0732">Signal</keyword>
<evidence type="ECO:0000313" key="3">
    <source>
        <dbReference type="Proteomes" id="UP000238762"/>
    </source>
</evidence>
<protein>
    <recommendedName>
        <fullName evidence="4">Serine protease</fullName>
    </recommendedName>
</protein>
<dbReference type="InterPro" id="IPR043504">
    <property type="entry name" value="Peptidase_S1_PA_chymotrypsin"/>
</dbReference>
<dbReference type="Gene3D" id="2.40.10.10">
    <property type="entry name" value="Trypsin-like serine proteases"/>
    <property type="match status" value="1"/>
</dbReference>
<proteinExistence type="predicted"/>
<accession>A0A2T1BWK3</accession>
<sequence>MRYSAYLPITLISASIILIAPQQAQAISSAEVAQIAKAITIKIDRANSNEYGSGFIVKKDGNSYYVLTAYHVVKNAGKYSLTAPDGEKYNIDYKTLKYKSGTDLAVVQFTSSKTYKIAKIGDSDKATEGTIS</sequence>
<feature type="signal peptide" evidence="1">
    <location>
        <begin position="1"/>
        <end position="26"/>
    </location>
</feature>
<dbReference type="RefSeq" id="WP_106292079.1">
    <property type="nucleotide sequence ID" value="NZ_CAWNTC010000058.1"/>
</dbReference>
<feature type="chain" id="PRO_5015485706" description="Serine protease" evidence="1">
    <location>
        <begin position="27"/>
        <end position="132"/>
    </location>
</feature>
<gene>
    <name evidence="2" type="ORF">C7B64_23810</name>
</gene>